<name>A0A150XSJ1_ROSEK</name>
<dbReference type="PROSITE" id="PS51257">
    <property type="entry name" value="PROKAR_LIPOPROTEIN"/>
    <property type="match status" value="1"/>
</dbReference>
<dbReference type="Proteomes" id="UP000075583">
    <property type="component" value="Unassembled WGS sequence"/>
</dbReference>
<protein>
    <recommendedName>
        <fullName evidence="3">Lipoprotein</fullName>
    </recommendedName>
</protein>
<sequence>MKKVFLSTLILLVLVSCTTTKRLGYVSKISDWNLSHLTEAELKMANDLLSYGLEHEALYTLMDTLKPISSLGFSLSYPIAKASEMKDGQANVVDLKADSVKMALEELSSWNKVLKALSNDNLEFLLIPYKQSWQGKRNLQMLVCRKDLFAKVISEKANFFGQWGFTANSDPATVLTTIEFESKNDRYRAYGYLFGYPDYAVDFFVEASSAEDESGAFVKRDFFSIPVKAGKSGYFTYAIPKGYVPTQTDSAIFYAASTTLQYYEVQKSNYGNSEDGINAIRMISDYWARSLSNQ</sequence>
<keyword evidence="2" id="KW-1185">Reference proteome</keyword>
<dbReference type="EMBL" id="LQZQ01000002">
    <property type="protein sequence ID" value="KYG81710.1"/>
    <property type="molecule type" value="Genomic_DNA"/>
</dbReference>
<dbReference type="STRING" id="279360.MB14_14110"/>
<proteinExistence type="predicted"/>
<comment type="caution">
    <text evidence="1">The sequence shown here is derived from an EMBL/GenBank/DDBJ whole genome shotgun (WGS) entry which is preliminary data.</text>
</comment>
<dbReference type="OrthoDB" id="998120at2"/>
<dbReference type="AlphaFoldDB" id="A0A150XSJ1"/>
<dbReference type="RefSeq" id="WP_062588944.1">
    <property type="nucleotide sequence ID" value="NZ_LQZQ01000002.1"/>
</dbReference>
<evidence type="ECO:0000313" key="2">
    <source>
        <dbReference type="Proteomes" id="UP000075583"/>
    </source>
</evidence>
<organism evidence="1 2">
    <name type="scientific">Roseivirga ehrenbergii (strain DSM 102268 / JCM 13514 / KCTC 12282 / NCIMB 14502 / KMM 6017)</name>
    <dbReference type="NCBI Taxonomy" id="279360"/>
    <lineage>
        <taxon>Bacteria</taxon>
        <taxon>Pseudomonadati</taxon>
        <taxon>Bacteroidota</taxon>
        <taxon>Cytophagia</taxon>
        <taxon>Cytophagales</taxon>
        <taxon>Roseivirgaceae</taxon>
        <taxon>Roseivirga</taxon>
    </lineage>
</organism>
<reference evidence="1" key="1">
    <citation type="submission" date="2016-01" db="EMBL/GenBank/DDBJ databases">
        <title>Genome sequencing of Roseivirga ehrenbergii KMM 6017.</title>
        <authorList>
            <person name="Selvaratnam C."/>
            <person name="Thevarajoo S."/>
            <person name="Goh K.M."/>
            <person name="Ee R."/>
            <person name="Chan K.-G."/>
            <person name="Chong C.S."/>
        </authorList>
    </citation>
    <scope>NUCLEOTIDE SEQUENCE [LARGE SCALE GENOMIC DNA]</scope>
    <source>
        <strain evidence="1">KMM 6017</strain>
    </source>
</reference>
<evidence type="ECO:0000313" key="1">
    <source>
        <dbReference type="EMBL" id="KYG81710.1"/>
    </source>
</evidence>
<evidence type="ECO:0008006" key="3">
    <source>
        <dbReference type="Google" id="ProtNLM"/>
    </source>
</evidence>
<gene>
    <name evidence="1" type="ORF">MB14_14110</name>
</gene>
<accession>A0A150XSJ1</accession>